<feature type="transmembrane region" description="Helical" evidence="8">
    <location>
        <begin position="211"/>
        <end position="232"/>
    </location>
</feature>
<gene>
    <name evidence="11" type="ORF">MCOS_LOCUS9501</name>
</gene>
<sequence>MSGGSILWGINLVYFLAFGSLYIQLPGLIGDDGVAPVRLLDLSSPKTLEDFVLGIPSVIRFRESFNLSAYHAAELLVLIGLSLSFFALAAPQLRGTLSLIIQWISFFSVVKPLPAPLAWFVETNPTWILRLFTATIVVFDVFVSFLFLVPIRQLQIFSFVFKFLMHANMMVSGNYGTYNILSIVLSFALLPPPPPPPSKKRKRDSFTCRKAASWAVTLAVLAVMCYGVWTVFGLHDGLKSLRIVIPRHAFVAYARRVMFYTIPISTLLFIFTIITAAFRALGARGCMNKMLDLSGVLLVSLLGIGLFVASLPPLSNLEDTGSVVLLPRSVHEISAALKPLHLANDYRYYHEHDSNVLMKTPAEGRSTLVLEGAMNENGPWKELSFYHVPDRLEKIPTIIPGHLPVVDLEVVLSGDKSFENSPILAILVYRILTKQKEVLQLIEPTGFIDGPKYIRIKKYTYQLTKSMSGKEWWQRRLQNIHLPPTHASTPRLTQLMDKLGITGKRRERPADATVISTSLDKIRAMVGQPHNLNGFYVVLVIVLLMNKLF</sequence>
<dbReference type="InterPro" id="IPR057434">
    <property type="entry name" value="LMF1/2_N"/>
</dbReference>
<evidence type="ECO:0000256" key="6">
    <source>
        <dbReference type="ARBA" id="ARBA00023136"/>
    </source>
</evidence>
<feature type="transmembrane region" description="Helical" evidence="8">
    <location>
        <begin position="257"/>
        <end position="278"/>
    </location>
</feature>
<protein>
    <recommendedName>
        <fullName evidence="8">Lipase maturation factor</fullName>
    </recommendedName>
</protein>
<name>A0A0R3UNV5_MESCO</name>
<keyword evidence="12" id="KW-1185">Reference proteome</keyword>
<keyword evidence="3 8" id="KW-0812">Transmembrane</keyword>
<dbReference type="PANTHER" id="PTHR14463:SF5">
    <property type="entry name" value="LIPASE MATURATION FACTOR 2"/>
    <property type="match status" value="1"/>
</dbReference>
<dbReference type="Proteomes" id="UP000267029">
    <property type="component" value="Unassembled WGS sequence"/>
</dbReference>
<comment type="function">
    <text evidence="8">Involved in the maturation of specific proteins in the endoplasmic reticulum.</text>
</comment>
<proteinExistence type="inferred from homology"/>
<evidence type="ECO:0000256" key="3">
    <source>
        <dbReference type="ARBA" id="ARBA00022692"/>
    </source>
</evidence>
<organism evidence="11 12">
    <name type="scientific">Mesocestoides corti</name>
    <name type="common">Flatworm</name>
    <dbReference type="NCBI Taxonomy" id="53468"/>
    <lineage>
        <taxon>Eukaryota</taxon>
        <taxon>Metazoa</taxon>
        <taxon>Spiralia</taxon>
        <taxon>Lophotrochozoa</taxon>
        <taxon>Platyhelminthes</taxon>
        <taxon>Cestoda</taxon>
        <taxon>Eucestoda</taxon>
        <taxon>Cyclophyllidea</taxon>
        <taxon>Mesocestoididae</taxon>
        <taxon>Mesocestoides</taxon>
    </lineage>
</organism>
<dbReference type="EMBL" id="UXSR01005743">
    <property type="protein sequence ID" value="VDD83498.1"/>
    <property type="molecule type" value="Genomic_DNA"/>
</dbReference>
<feature type="transmembrane region" description="Helical" evidence="8">
    <location>
        <begin position="128"/>
        <end position="149"/>
    </location>
</feature>
<evidence type="ECO:0000256" key="8">
    <source>
        <dbReference type="RuleBase" id="RU361229"/>
    </source>
</evidence>
<feature type="transmembrane region" description="Helical" evidence="8">
    <location>
        <begin position="69"/>
        <end position="88"/>
    </location>
</feature>
<evidence type="ECO:0000313" key="11">
    <source>
        <dbReference type="EMBL" id="VDD83498.1"/>
    </source>
</evidence>
<dbReference type="OrthoDB" id="434126at2759"/>
<dbReference type="GO" id="GO:0051604">
    <property type="term" value="P:protein maturation"/>
    <property type="evidence" value="ECO:0007669"/>
    <property type="project" value="InterPro"/>
</dbReference>
<feature type="transmembrane region" description="Helical" evidence="8">
    <location>
        <begin position="6"/>
        <end position="23"/>
    </location>
</feature>
<evidence type="ECO:0000256" key="5">
    <source>
        <dbReference type="ARBA" id="ARBA00022989"/>
    </source>
</evidence>
<evidence type="ECO:0000259" key="10">
    <source>
        <dbReference type="Pfam" id="PF25179"/>
    </source>
</evidence>
<dbReference type="GO" id="GO:0005789">
    <property type="term" value="C:endoplasmic reticulum membrane"/>
    <property type="evidence" value="ECO:0007669"/>
    <property type="project" value="UniProtKB-SubCell"/>
</dbReference>
<evidence type="ECO:0000256" key="4">
    <source>
        <dbReference type="ARBA" id="ARBA00022824"/>
    </source>
</evidence>
<dbReference type="Pfam" id="PF25179">
    <property type="entry name" value="LMF1_C"/>
    <property type="match status" value="1"/>
</dbReference>
<reference evidence="11 12" key="1">
    <citation type="submission" date="2018-10" db="EMBL/GenBank/DDBJ databases">
        <authorList>
            <consortium name="Pathogen Informatics"/>
        </authorList>
    </citation>
    <scope>NUCLEOTIDE SEQUENCE [LARGE SCALE GENOMIC DNA]</scope>
</reference>
<evidence type="ECO:0000313" key="12">
    <source>
        <dbReference type="Proteomes" id="UP000267029"/>
    </source>
</evidence>
<feature type="transmembrane region" description="Helical" evidence="8">
    <location>
        <begin position="169"/>
        <end position="190"/>
    </location>
</feature>
<feature type="transmembrane region" description="Helical" evidence="8">
    <location>
        <begin position="290"/>
        <end position="311"/>
    </location>
</feature>
<dbReference type="PANTHER" id="PTHR14463">
    <property type="entry name" value="LIPASE MATURATION FACTOR"/>
    <property type="match status" value="1"/>
</dbReference>
<dbReference type="InterPro" id="IPR009613">
    <property type="entry name" value="LMF"/>
</dbReference>
<dbReference type="Pfam" id="PF06762">
    <property type="entry name" value="LMF1"/>
    <property type="match status" value="1"/>
</dbReference>
<dbReference type="STRING" id="53468.A0A0R3UNV5"/>
<keyword evidence="6 8" id="KW-0472">Membrane</keyword>
<dbReference type="AlphaFoldDB" id="A0A0R3UNV5"/>
<comment type="subcellular location">
    <subcellularLocation>
        <location evidence="1 8">Endoplasmic reticulum membrane</location>
        <topology evidence="1 8">Multi-pass membrane protein</topology>
    </subcellularLocation>
</comment>
<comment type="similarity">
    <text evidence="2 8">Belongs to the lipase maturation factor family.</text>
</comment>
<dbReference type="InterPro" id="IPR057433">
    <property type="entry name" value="LMF1/2_C"/>
</dbReference>
<evidence type="ECO:0000256" key="7">
    <source>
        <dbReference type="ARBA" id="ARBA00023180"/>
    </source>
</evidence>
<feature type="transmembrane region" description="Helical" evidence="8">
    <location>
        <begin position="100"/>
        <end position="121"/>
    </location>
</feature>
<keyword evidence="4 8" id="KW-0256">Endoplasmic reticulum</keyword>
<evidence type="ECO:0000256" key="1">
    <source>
        <dbReference type="ARBA" id="ARBA00004477"/>
    </source>
</evidence>
<evidence type="ECO:0000256" key="2">
    <source>
        <dbReference type="ARBA" id="ARBA00005512"/>
    </source>
</evidence>
<accession>A0A0R3UNV5</accession>
<evidence type="ECO:0000259" key="9">
    <source>
        <dbReference type="Pfam" id="PF06762"/>
    </source>
</evidence>
<keyword evidence="7" id="KW-0325">Glycoprotein</keyword>
<keyword evidence="5 8" id="KW-1133">Transmembrane helix</keyword>
<feature type="domain" description="Lipase maturation factor 1/2 C-terminal" evidence="10">
    <location>
        <begin position="363"/>
        <end position="480"/>
    </location>
</feature>
<feature type="domain" description="Lipase maturation factor 1/2 N-terminal" evidence="9">
    <location>
        <begin position="111"/>
        <end position="190"/>
    </location>
</feature>